<protein>
    <submittedName>
        <fullName evidence="2">Uncharacterized protein</fullName>
    </submittedName>
</protein>
<feature type="signal peptide" evidence="1">
    <location>
        <begin position="1"/>
        <end position="22"/>
    </location>
</feature>
<dbReference type="AlphaFoldDB" id="A0A200QUA6"/>
<dbReference type="Proteomes" id="UP000195402">
    <property type="component" value="Unassembled WGS sequence"/>
</dbReference>
<evidence type="ECO:0000313" key="3">
    <source>
        <dbReference type="Proteomes" id="UP000195402"/>
    </source>
</evidence>
<evidence type="ECO:0000313" key="2">
    <source>
        <dbReference type="EMBL" id="OVA14043.1"/>
    </source>
</evidence>
<dbReference type="InParanoid" id="A0A200QUA6"/>
<dbReference type="OrthoDB" id="2012836at2759"/>
<dbReference type="PANTHER" id="PTHR47914:SF1">
    <property type="entry name" value="ALPHA_BETA-HYDROLASES SUPERFAMILY PROTEIN"/>
    <property type="match status" value="1"/>
</dbReference>
<sequence length="102" mass="11099">MWCTCPVAMSIYLFYLLYSLKGSDLRDDELVIFGGGHAATLALRAVKKDLVKTSAIAAVAPTWAGPFPIVFGRDSNMEPRKLRAPAVGINLTSTQILRMEVA</sequence>
<dbReference type="GO" id="GO:0009507">
    <property type="term" value="C:chloroplast"/>
    <property type="evidence" value="ECO:0007669"/>
    <property type="project" value="TreeGrafter"/>
</dbReference>
<name>A0A200QUA6_MACCD</name>
<feature type="chain" id="PRO_5012894122" evidence="1">
    <location>
        <begin position="23"/>
        <end position="102"/>
    </location>
</feature>
<gene>
    <name evidence="2" type="ORF">BVC80_1787g121</name>
</gene>
<dbReference type="STRING" id="56857.A0A200QUA6"/>
<evidence type="ECO:0000256" key="1">
    <source>
        <dbReference type="SAM" id="SignalP"/>
    </source>
</evidence>
<reference evidence="2 3" key="1">
    <citation type="journal article" date="2017" name="Mol. Plant">
        <title>The Genome of Medicinal Plant Macleaya cordata Provides New Insights into Benzylisoquinoline Alkaloids Metabolism.</title>
        <authorList>
            <person name="Liu X."/>
            <person name="Liu Y."/>
            <person name="Huang P."/>
            <person name="Ma Y."/>
            <person name="Qing Z."/>
            <person name="Tang Q."/>
            <person name="Cao H."/>
            <person name="Cheng P."/>
            <person name="Zheng Y."/>
            <person name="Yuan Z."/>
            <person name="Zhou Y."/>
            <person name="Liu J."/>
            <person name="Tang Z."/>
            <person name="Zhuo Y."/>
            <person name="Zhang Y."/>
            <person name="Yu L."/>
            <person name="Huang J."/>
            <person name="Yang P."/>
            <person name="Peng Q."/>
            <person name="Zhang J."/>
            <person name="Jiang W."/>
            <person name="Zhang Z."/>
            <person name="Lin K."/>
            <person name="Ro D.K."/>
            <person name="Chen X."/>
            <person name="Xiong X."/>
            <person name="Shang Y."/>
            <person name="Huang S."/>
            <person name="Zeng J."/>
        </authorList>
    </citation>
    <scope>NUCLEOTIDE SEQUENCE [LARGE SCALE GENOMIC DNA]</scope>
    <source>
        <strain evidence="3">cv. BLH2017</strain>
        <tissue evidence="2">Root</tissue>
    </source>
</reference>
<accession>A0A200QUA6</accession>
<organism evidence="2 3">
    <name type="scientific">Macleaya cordata</name>
    <name type="common">Five-seeded plume-poppy</name>
    <name type="synonym">Bocconia cordata</name>
    <dbReference type="NCBI Taxonomy" id="56857"/>
    <lineage>
        <taxon>Eukaryota</taxon>
        <taxon>Viridiplantae</taxon>
        <taxon>Streptophyta</taxon>
        <taxon>Embryophyta</taxon>
        <taxon>Tracheophyta</taxon>
        <taxon>Spermatophyta</taxon>
        <taxon>Magnoliopsida</taxon>
        <taxon>Ranunculales</taxon>
        <taxon>Papaveraceae</taxon>
        <taxon>Papaveroideae</taxon>
        <taxon>Macleaya</taxon>
    </lineage>
</organism>
<comment type="caution">
    <text evidence="2">The sequence shown here is derived from an EMBL/GenBank/DDBJ whole genome shotgun (WGS) entry which is preliminary data.</text>
</comment>
<keyword evidence="3" id="KW-1185">Reference proteome</keyword>
<dbReference type="EMBL" id="MVGT01001064">
    <property type="protein sequence ID" value="OVA14043.1"/>
    <property type="molecule type" value="Genomic_DNA"/>
</dbReference>
<proteinExistence type="predicted"/>
<keyword evidence="1" id="KW-0732">Signal</keyword>
<dbReference type="PANTHER" id="PTHR47914">
    <property type="entry name" value="ALPHA/BETA-HYDROLASES SUPERFAMILY PROTEIN"/>
    <property type="match status" value="1"/>
</dbReference>